<dbReference type="Proteomes" id="UP000708208">
    <property type="component" value="Unassembled WGS sequence"/>
</dbReference>
<keyword evidence="8" id="KW-0511">Multifunctional enzyme</keyword>
<keyword evidence="2" id="KW-0444">Lipid biosynthesis</keyword>
<dbReference type="PANTHER" id="PTHR43775">
    <property type="entry name" value="FATTY ACID SYNTHASE"/>
    <property type="match status" value="1"/>
</dbReference>
<accession>A0A8J2JQX4</accession>
<feature type="domain" description="Enoyl reductase (ER)" evidence="10">
    <location>
        <begin position="617"/>
        <end position="923"/>
    </location>
</feature>
<keyword evidence="12" id="KW-1185">Reference proteome</keyword>
<evidence type="ECO:0000256" key="3">
    <source>
        <dbReference type="ARBA" id="ARBA00022832"/>
    </source>
</evidence>
<proteinExistence type="predicted"/>
<dbReference type="GO" id="GO:0006633">
    <property type="term" value="P:fatty acid biosynthetic process"/>
    <property type="evidence" value="ECO:0007669"/>
    <property type="project" value="UniProtKB-KW"/>
</dbReference>
<protein>
    <recommendedName>
        <fullName evidence="13">Fatty acid synthase</fullName>
    </recommendedName>
</protein>
<keyword evidence="3" id="KW-0276">Fatty acid metabolism</keyword>
<evidence type="ECO:0000313" key="12">
    <source>
        <dbReference type="Proteomes" id="UP000708208"/>
    </source>
</evidence>
<dbReference type="CDD" id="cd05195">
    <property type="entry name" value="enoyl_red"/>
    <property type="match status" value="1"/>
</dbReference>
<keyword evidence="1" id="KW-0596">Phosphopantetheine</keyword>
<sequence length="926" mass="103124">METWFVFSGLGSQWDGMGRDLLVFEAFREAFEKSVDVLEPFGVDLKKYIADSTTFNTSNILFHTVCIISIEIALVDLLSSIDIAPKQIFGHSVGEFACAYADGCYNAKETLLTVVELIRACVDSNLPPGAMASVGLHWDDKEMPWKDTIPVCHNAIDNMTVAGSHASIKELVGNLKGAGIFAREIKSQGFAIHSDLMKPAEAQMMENILGLNLPTKTRSSKWISTSQSSDEIKVFSGRYFVNNIISPVLFHPVVQRIPSHAVVIEIAPQGLFQTILKRSLHETCVSISLTDRNQKSAPFFLRSVGKLFVSGLQPKINKLYPELKFPIRSATLPLSSIIQWNHNDTWKVAEDGFSGATNLVEINLTTLAQRFYSGYKINDQILFPASGFLVLVWRVLAEKVGTSLDYPITFENIVFNRVCFTSTQNITKLVCNIHASGYFEVRENDKSVVTGSVRFEEPEMFDIEAPFSEYSKRFTQVEVYERFKKAGYEFSGSFKSLLEVEVGNHSAITIWEGNCVKLLDSLIQLEIFSNLSNHALVPARIDKVTIDLECLRNQVDEGTPTEMPIYRDKNLKVVSCTGIEFRGVHLLPIKCFGDVQDNGKNCMTNFTTQSLSSFLVGFNKQLAARNIIKCHFAVDPDILELANNFILTDLGIDDPSKIGAEFSGVISGQKVMGLATFHATTAQLISVVHWRIPDNWSLRDAATVPTAYVTAYYALIVRGNVKHKENILIQYGDEAVGEAAIAIALGMKCTVFTTIRSEKNKPILLNRFPALDPAKILSSKHCHNLEKLIQKVTKGKGVNVVLNSSSGNPMRVSVRCVAEYGRYLQLMDGGIKNATDFRSDKKTILEATIGLSLFLRSVTFHGICKDIMMSTKEEEFNIVHSKLQEGIGLGIVKPLSIKHFEDAQLKEANWLQPRPSDLQKFVLEME</sequence>
<dbReference type="Pfam" id="PF00698">
    <property type="entry name" value="Acyl_transf_1"/>
    <property type="match status" value="1"/>
</dbReference>
<evidence type="ECO:0000256" key="5">
    <source>
        <dbReference type="ARBA" id="ARBA00023002"/>
    </source>
</evidence>
<evidence type="ECO:0000256" key="4">
    <source>
        <dbReference type="ARBA" id="ARBA00022857"/>
    </source>
</evidence>
<dbReference type="GO" id="GO:0004312">
    <property type="term" value="F:fatty acid synthase activity"/>
    <property type="evidence" value="ECO:0007669"/>
    <property type="project" value="TreeGrafter"/>
</dbReference>
<organism evidence="11 12">
    <name type="scientific">Allacma fusca</name>
    <dbReference type="NCBI Taxonomy" id="39272"/>
    <lineage>
        <taxon>Eukaryota</taxon>
        <taxon>Metazoa</taxon>
        <taxon>Ecdysozoa</taxon>
        <taxon>Arthropoda</taxon>
        <taxon>Hexapoda</taxon>
        <taxon>Collembola</taxon>
        <taxon>Symphypleona</taxon>
        <taxon>Sminthuridae</taxon>
        <taxon>Allacma</taxon>
    </lineage>
</organism>
<name>A0A8J2JQX4_9HEXA</name>
<dbReference type="SMART" id="SM00829">
    <property type="entry name" value="PKS_ER"/>
    <property type="match status" value="1"/>
</dbReference>
<evidence type="ECO:0000256" key="2">
    <source>
        <dbReference type="ARBA" id="ARBA00022516"/>
    </source>
</evidence>
<keyword evidence="7" id="KW-0275">Fatty acid biosynthesis</keyword>
<evidence type="ECO:0000259" key="9">
    <source>
        <dbReference type="SMART" id="SM00827"/>
    </source>
</evidence>
<dbReference type="GO" id="GO:0016491">
    <property type="term" value="F:oxidoreductase activity"/>
    <property type="evidence" value="ECO:0007669"/>
    <property type="project" value="UniProtKB-KW"/>
</dbReference>
<evidence type="ECO:0000256" key="1">
    <source>
        <dbReference type="ARBA" id="ARBA00022450"/>
    </source>
</evidence>
<keyword evidence="4" id="KW-0521">NADP</keyword>
<dbReference type="InterPro" id="IPR050091">
    <property type="entry name" value="PKS_NRPS_Biosynth_Enz"/>
</dbReference>
<dbReference type="PANTHER" id="PTHR43775:SF7">
    <property type="entry name" value="FATTY ACID SYNTHASE"/>
    <property type="match status" value="1"/>
</dbReference>
<gene>
    <name evidence="11" type="ORF">AFUS01_LOCUS11627</name>
</gene>
<dbReference type="EMBL" id="CAJVCH010089876">
    <property type="protein sequence ID" value="CAG7722496.1"/>
    <property type="molecule type" value="Genomic_DNA"/>
</dbReference>
<dbReference type="SMART" id="SM00827">
    <property type="entry name" value="PKS_AT"/>
    <property type="match status" value="1"/>
</dbReference>
<evidence type="ECO:0008006" key="13">
    <source>
        <dbReference type="Google" id="ProtNLM"/>
    </source>
</evidence>
<evidence type="ECO:0000256" key="7">
    <source>
        <dbReference type="ARBA" id="ARBA00023160"/>
    </source>
</evidence>
<keyword evidence="5" id="KW-0560">Oxidoreductase</keyword>
<feature type="domain" description="Malonyl-CoA:ACP transacylase (MAT)" evidence="9">
    <location>
        <begin position="6"/>
        <end position="294"/>
    </location>
</feature>
<keyword evidence="6" id="KW-0443">Lipid metabolism</keyword>
<dbReference type="AlphaFoldDB" id="A0A8J2JQX4"/>
<dbReference type="OrthoDB" id="329835at2759"/>
<comment type="caution">
    <text evidence="11">The sequence shown here is derived from an EMBL/GenBank/DDBJ whole genome shotgun (WGS) entry which is preliminary data.</text>
</comment>
<dbReference type="InterPro" id="IPR014043">
    <property type="entry name" value="Acyl_transferase_dom"/>
</dbReference>
<evidence type="ECO:0000256" key="8">
    <source>
        <dbReference type="ARBA" id="ARBA00023268"/>
    </source>
</evidence>
<evidence type="ECO:0000259" key="10">
    <source>
        <dbReference type="SMART" id="SM00829"/>
    </source>
</evidence>
<dbReference type="InterPro" id="IPR020843">
    <property type="entry name" value="ER"/>
</dbReference>
<evidence type="ECO:0000313" key="11">
    <source>
        <dbReference type="EMBL" id="CAG7722496.1"/>
    </source>
</evidence>
<reference evidence="11" key="1">
    <citation type="submission" date="2021-06" db="EMBL/GenBank/DDBJ databases">
        <authorList>
            <person name="Hodson N. C."/>
            <person name="Mongue J. A."/>
            <person name="Jaron S. K."/>
        </authorList>
    </citation>
    <scope>NUCLEOTIDE SEQUENCE</scope>
</reference>
<evidence type="ECO:0000256" key="6">
    <source>
        <dbReference type="ARBA" id="ARBA00023098"/>
    </source>
</evidence>